<dbReference type="GO" id="GO:0009289">
    <property type="term" value="C:pilus"/>
    <property type="evidence" value="ECO:0007669"/>
    <property type="project" value="InterPro"/>
</dbReference>
<accession>A0A0F6B3K8</accession>
<dbReference type="NCBIfam" id="NF011766">
    <property type="entry name" value="PRK15220.1"/>
    <property type="match status" value="1"/>
</dbReference>
<protein>
    <submittedName>
        <fullName evidence="3">Fimbrial-like protein</fullName>
    </submittedName>
</protein>
<gene>
    <name evidence="3" type="primary">stcA</name>
    <name evidence="3" type="ordered locus">STM14_2655</name>
</gene>
<dbReference type="EMBL" id="CP001363">
    <property type="protein sequence ID" value="ACY89098.1"/>
    <property type="molecule type" value="Genomic_DNA"/>
</dbReference>
<keyword evidence="1" id="KW-0732">Signal</keyword>
<feature type="domain" description="Fimbrial-type adhesion" evidence="2">
    <location>
        <begin position="32"/>
        <end position="173"/>
    </location>
</feature>
<organism evidence="3 4">
    <name type="scientific">Salmonella typhimurium (strain 14028s / SGSC 2262)</name>
    <dbReference type="NCBI Taxonomy" id="588858"/>
    <lineage>
        <taxon>Bacteria</taxon>
        <taxon>Pseudomonadati</taxon>
        <taxon>Pseudomonadota</taxon>
        <taxon>Gammaproteobacteria</taxon>
        <taxon>Enterobacterales</taxon>
        <taxon>Enterobacteriaceae</taxon>
        <taxon>Salmonella</taxon>
    </lineage>
</organism>
<dbReference type="InterPro" id="IPR008966">
    <property type="entry name" value="Adhesion_dom_sf"/>
</dbReference>
<dbReference type="BioCyc" id="SENT588858:STM14_RS11965-MONOMER"/>
<dbReference type="InterPro" id="IPR036937">
    <property type="entry name" value="Adhesion_dom_fimbrial_sf"/>
</dbReference>
<dbReference type="SUPFAM" id="SSF49401">
    <property type="entry name" value="Bacterial adhesins"/>
    <property type="match status" value="1"/>
</dbReference>
<dbReference type="PANTHER" id="PTHR33420">
    <property type="entry name" value="FIMBRIAL SUBUNIT ELFA-RELATED"/>
    <property type="match status" value="1"/>
</dbReference>
<dbReference type="Gene3D" id="2.60.40.1090">
    <property type="entry name" value="Fimbrial-type adhesion domain"/>
    <property type="match status" value="1"/>
</dbReference>
<dbReference type="InterPro" id="IPR000259">
    <property type="entry name" value="Adhesion_dom_fimbrial"/>
</dbReference>
<evidence type="ECO:0000313" key="4">
    <source>
        <dbReference type="Proteomes" id="UP000002695"/>
    </source>
</evidence>
<name>A0A0F6B3K8_SALT1</name>
<dbReference type="Proteomes" id="UP000002695">
    <property type="component" value="Chromosome"/>
</dbReference>
<dbReference type="InterPro" id="IPR050263">
    <property type="entry name" value="Bact_Fimbrial_Adh_Pro"/>
</dbReference>
<evidence type="ECO:0000313" key="3">
    <source>
        <dbReference type="EMBL" id="ACY89098.1"/>
    </source>
</evidence>
<dbReference type="PATRIC" id="fig|588858.6.peg.2482"/>
<keyword evidence="4" id="KW-1185">Reference proteome</keyword>
<dbReference type="HOGENOM" id="CLU_125860_0_0_6"/>
<feature type="signal peptide" evidence="1">
    <location>
        <begin position="1"/>
        <end position="22"/>
    </location>
</feature>
<reference evidence="3 4" key="1">
    <citation type="journal article" date="2010" name="J. Bacteriol.">
        <title>Short-term signatures of evolutionary change in the Salmonella enterica serovar typhimurium 14028 genome.</title>
        <authorList>
            <person name="Jarvik T."/>
            <person name="Smillie C."/>
            <person name="Groisman E.A."/>
            <person name="Ochman H."/>
        </authorList>
    </citation>
    <scope>NUCLEOTIDE SEQUENCE [LARGE SCALE GENOMIC DNA]</scope>
    <source>
        <strain evidence="4">14028s / SGSC 2262</strain>
    </source>
</reference>
<evidence type="ECO:0000256" key="1">
    <source>
        <dbReference type="SAM" id="SignalP"/>
    </source>
</evidence>
<evidence type="ECO:0000259" key="2">
    <source>
        <dbReference type="Pfam" id="PF00419"/>
    </source>
</evidence>
<dbReference type="RefSeq" id="WP_000830686.1">
    <property type="nucleotide sequence ID" value="NC_016856.1"/>
</dbReference>
<dbReference type="KEGG" id="seo:STM14_2655"/>
<dbReference type="PANTHER" id="PTHR33420:SF32">
    <property type="entry name" value="FIMBRIAL-LIKE PROTEIN"/>
    <property type="match status" value="1"/>
</dbReference>
<dbReference type="Pfam" id="PF00419">
    <property type="entry name" value="Fimbrial"/>
    <property type="match status" value="1"/>
</dbReference>
<proteinExistence type="predicted"/>
<sequence length="176" mass="18678">MKRSLIAASVLSAVFMSAGAFAVDEYDSGVLNINGKVVGTTCQFLGTNTAEIRLNEIGADKIINLTPGQIYDAVTNQTQMPLKIKCQQGVAPRITFSSTQFDSHDITFNNGSAKGVGFAVYYGSTDNQIDPETGVTLDPNSSGEYDLTFLARYARLDGDVASGDVSSTLTLTVVTD</sequence>
<feature type="chain" id="PRO_5002500397" evidence="1">
    <location>
        <begin position="23"/>
        <end position="176"/>
    </location>
</feature>
<dbReference type="GO" id="GO:0043709">
    <property type="term" value="P:cell adhesion involved in single-species biofilm formation"/>
    <property type="evidence" value="ECO:0007669"/>
    <property type="project" value="TreeGrafter"/>
</dbReference>
<dbReference type="AlphaFoldDB" id="A0A0F6B3K8"/>
<dbReference type="FunFam" id="2.60.40.1090:FF:000020">
    <property type="entry name" value="Fimbrial protein YehD"/>
    <property type="match status" value="1"/>
</dbReference>